<gene>
    <name evidence="1" type="ORF">C2R22_19750</name>
</gene>
<dbReference type="GO" id="GO:0004175">
    <property type="term" value="F:endopeptidase activity"/>
    <property type="evidence" value="ECO:0007669"/>
    <property type="project" value="UniProtKB-ARBA"/>
</dbReference>
<dbReference type="AlphaFoldDB" id="A0A2I8VNU3"/>
<evidence type="ECO:0000313" key="2">
    <source>
        <dbReference type="Proteomes" id="UP000236584"/>
    </source>
</evidence>
<reference evidence="1 2" key="1">
    <citation type="submission" date="2018-01" db="EMBL/GenBank/DDBJ databases">
        <title>Complete genome sequence of Salinigranum rubrum GX10T, an extremely halophilic archaeon isolated from a marine solar saltern.</title>
        <authorList>
            <person name="Han S."/>
        </authorList>
    </citation>
    <scope>NUCLEOTIDE SEQUENCE [LARGE SCALE GENOMIC DNA]</scope>
    <source>
        <strain evidence="1 2">GX10</strain>
    </source>
</reference>
<dbReference type="Gene3D" id="3.60.20.10">
    <property type="entry name" value="Glutamine Phosphoribosylpyrophosphate, subunit 1, domain 1"/>
    <property type="match status" value="1"/>
</dbReference>
<name>A0A2I8VNU3_9EURY</name>
<dbReference type="KEGG" id="srub:C2R22_19750"/>
<dbReference type="OrthoDB" id="6330at2157"/>
<keyword evidence="1" id="KW-0647">Proteasome</keyword>
<dbReference type="SUPFAM" id="SSF56235">
    <property type="entry name" value="N-terminal nucleophile aminohydrolases (Ntn hydrolases)"/>
    <property type="match status" value="1"/>
</dbReference>
<evidence type="ECO:0000313" key="1">
    <source>
        <dbReference type="EMBL" id="AUV83600.1"/>
    </source>
</evidence>
<dbReference type="GO" id="GO:0051603">
    <property type="term" value="P:proteolysis involved in protein catabolic process"/>
    <property type="evidence" value="ECO:0007669"/>
    <property type="project" value="InterPro"/>
</dbReference>
<dbReference type="GO" id="GO:0005839">
    <property type="term" value="C:proteasome core complex"/>
    <property type="evidence" value="ECO:0007669"/>
    <property type="project" value="InterPro"/>
</dbReference>
<dbReference type="Pfam" id="PF00227">
    <property type="entry name" value="Proteasome"/>
    <property type="match status" value="1"/>
</dbReference>
<proteinExistence type="predicted"/>
<dbReference type="GeneID" id="35594376"/>
<organism evidence="1 2">
    <name type="scientific">Salinigranum rubrum</name>
    <dbReference type="NCBI Taxonomy" id="755307"/>
    <lineage>
        <taxon>Archaea</taxon>
        <taxon>Methanobacteriati</taxon>
        <taxon>Methanobacteriota</taxon>
        <taxon>Stenosarchaea group</taxon>
        <taxon>Halobacteria</taxon>
        <taxon>Halobacteriales</taxon>
        <taxon>Haloferacaceae</taxon>
        <taxon>Salinigranum</taxon>
    </lineage>
</organism>
<protein>
    <submittedName>
        <fullName evidence="1">20S proteasome subunit A/B</fullName>
    </submittedName>
</protein>
<accession>A0A2I8VNU3</accession>
<dbReference type="InterPro" id="IPR029055">
    <property type="entry name" value="Ntn_hydrolases_N"/>
</dbReference>
<sequence>MSTIVGLRCRDGVVVAGDRLQVRDGHVKSRDYEHVFDLSADEGDVGAAASGRNVGEFADELEHALRSYRLDRGAVGSEALERLASDVAAETGTEAIVATRDDDGRAALATVSADGAARADSPAVFGTGTSLALGVLEDRDVAEQSVSEAETAVREVFEAVSTRDPETGEAVDVWTLVDED</sequence>
<dbReference type="Proteomes" id="UP000236584">
    <property type="component" value="Chromosome"/>
</dbReference>
<keyword evidence="2" id="KW-1185">Reference proteome</keyword>
<dbReference type="RefSeq" id="WP_103427289.1">
    <property type="nucleotide sequence ID" value="NZ_CP026309.1"/>
</dbReference>
<dbReference type="InterPro" id="IPR001353">
    <property type="entry name" value="Proteasome_sua/b"/>
</dbReference>
<dbReference type="EMBL" id="CP026309">
    <property type="protein sequence ID" value="AUV83600.1"/>
    <property type="molecule type" value="Genomic_DNA"/>
</dbReference>